<evidence type="ECO:0000313" key="2">
    <source>
        <dbReference type="Proteomes" id="UP000270471"/>
    </source>
</evidence>
<evidence type="ECO:0000313" key="1">
    <source>
        <dbReference type="EMBL" id="RMB81457.1"/>
    </source>
</evidence>
<dbReference type="AlphaFoldDB" id="A0A3M0HWN1"/>
<dbReference type="OrthoDB" id="3358967at2"/>
<dbReference type="EMBL" id="PENI01000031">
    <property type="protein sequence ID" value="RMB81457.1"/>
    <property type="molecule type" value="Genomic_DNA"/>
</dbReference>
<name>A0A3M0HWN1_9ACTN</name>
<reference evidence="1 2" key="1">
    <citation type="submission" date="2017-11" db="EMBL/GenBank/DDBJ databases">
        <title>Draft genome of actinobacteria isolated from guarana (Paullinia cupana (Mart.) Ducke.</title>
        <authorList>
            <person name="Siqueira K.A."/>
            <person name="Liotti R.G."/>
            <person name="Mendes T.A.O."/>
            <person name="Soares M.A."/>
        </authorList>
    </citation>
    <scope>NUCLEOTIDE SEQUENCE [LARGE SCALE GENOMIC DNA]</scope>
    <source>
        <strain evidence="1 2">193</strain>
    </source>
</reference>
<comment type="caution">
    <text evidence="1">The sequence shown here is derived from an EMBL/GenBank/DDBJ whole genome shotgun (WGS) entry which is preliminary data.</text>
</comment>
<gene>
    <name evidence="1" type="ORF">CTZ28_35000</name>
</gene>
<proteinExistence type="predicted"/>
<dbReference type="Gene3D" id="3.30.310.70">
    <property type="entry name" value="TT1751-like domain"/>
    <property type="match status" value="1"/>
</dbReference>
<evidence type="ECO:0008006" key="3">
    <source>
        <dbReference type="Google" id="ProtNLM"/>
    </source>
</evidence>
<accession>A0A3M0HWN1</accession>
<organism evidence="1 2">
    <name type="scientific">Streptomyces shenzhenensis</name>
    <dbReference type="NCBI Taxonomy" id="943815"/>
    <lineage>
        <taxon>Bacteria</taxon>
        <taxon>Bacillati</taxon>
        <taxon>Actinomycetota</taxon>
        <taxon>Actinomycetes</taxon>
        <taxon>Kitasatosporales</taxon>
        <taxon>Streptomycetaceae</taxon>
        <taxon>Streptomyces</taxon>
    </lineage>
</organism>
<dbReference type="InterPro" id="IPR035923">
    <property type="entry name" value="TT1751-like_sf"/>
</dbReference>
<dbReference type="Proteomes" id="UP000270471">
    <property type="component" value="Unassembled WGS sequence"/>
</dbReference>
<sequence length="135" mass="14860">MDQTQFSGLRDWDAVVAKVEEIAPLGFMRFWSAEVPPFMAGSGSSLWDCTEYLMGNHVIAEQMYRYNPTVMMYAPLRLLIQADENGDGVLVIDQPSTLLDSFGDPRISEVGRLLDSKVAGLLSALGAQPPAELIH</sequence>
<dbReference type="SUPFAM" id="SSF103247">
    <property type="entry name" value="TT1751-like"/>
    <property type="match status" value="1"/>
</dbReference>
<protein>
    <recommendedName>
        <fullName evidence="3">DUF302 domain-containing protein</fullName>
    </recommendedName>
</protein>
<keyword evidence="2" id="KW-1185">Reference proteome</keyword>